<evidence type="ECO:0000313" key="1">
    <source>
        <dbReference type="EMBL" id="CAD8122025.1"/>
    </source>
</evidence>
<comment type="caution">
    <text evidence="1">The sequence shown here is derived from an EMBL/GenBank/DDBJ whole genome shotgun (WGS) entry which is preliminary data.</text>
</comment>
<evidence type="ECO:0000313" key="2">
    <source>
        <dbReference type="Proteomes" id="UP000692954"/>
    </source>
</evidence>
<dbReference type="AlphaFoldDB" id="A0A8S1R3C5"/>
<name>A0A8S1R3C5_9CILI</name>
<gene>
    <name evidence="1" type="ORF">PSON_ATCC_30995.1.T1360014</name>
</gene>
<accession>A0A8S1R3C5</accession>
<dbReference type="Proteomes" id="UP000692954">
    <property type="component" value="Unassembled WGS sequence"/>
</dbReference>
<reference evidence="1" key="1">
    <citation type="submission" date="2021-01" db="EMBL/GenBank/DDBJ databases">
        <authorList>
            <consortium name="Genoscope - CEA"/>
            <person name="William W."/>
        </authorList>
    </citation>
    <scope>NUCLEOTIDE SEQUENCE</scope>
</reference>
<dbReference type="EMBL" id="CAJJDN010000136">
    <property type="protein sequence ID" value="CAD8122025.1"/>
    <property type="molecule type" value="Genomic_DNA"/>
</dbReference>
<protein>
    <submittedName>
        <fullName evidence="1">Uncharacterized protein</fullName>
    </submittedName>
</protein>
<organism evidence="1 2">
    <name type="scientific">Paramecium sonneborni</name>
    <dbReference type="NCBI Taxonomy" id="65129"/>
    <lineage>
        <taxon>Eukaryota</taxon>
        <taxon>Sar</taxon>
        <taxon>Alveolata</taxon>
        <taxon>Ciliophora</taxon>
        <taxon>Intramacronucleata</taxon>
        <taxon>Oligohymenophorea</taxon>
        <taxon>Peniculida</taxon>
        <taxon>Parameciidae</taxon>
        <taxon>Paramecium</taxon>
    </lineage>
</organism>
<keyword evidence="2" id="KW-1185">Reference proteome</keyword>
<sequence>MESCCLQRISKKNQFRRFKKQLGQAMNYLELKQNLYNQKEDNVNKKQISITKVQYSELKKNQTLYIALSNEKLEGLIKITLEKVIKWKNNNQGLIVYRQLLQSSYDFKLEEEIKINDFLEIFWNNIPNNLKIVLQAQSAKGFFKI</sequence>
<proteinExistence type="predicted"/>